<accession>A0A0L7LPR0</accession>
<dbReference type="AlphaFoldDB" id="A0A0L7LPR0"/>
<dbReference type="STRING" id="104452.A0A0L7LPR0"/>
<proteinExistence type="predicted"/>
<keyword evidence="4" id="KW-1185">Reference proteome</keyword>
<keyword evidence="3" id="KW-0378">Hydrolase</keyword>
<keyword evidence="3" id="KW-0808">Transferase</keyword>
<comment type="caution">
    <text evidence="3">The sequence shown here is derived from an EMBL/GenBank/DDBJ whole genome shotgun (WGS) entry which is preliminary data.</text>
</comment>
<keyword evidence="3" id="KW-0540">Nuclease</keyword>
<evidence type="ECO:0000313" key="4">
    <source>
        <dbReference type="Proteomes" id="UP000037510"/>
    </source>
</evidence>
<gene>
    <name evidence="3" type="ORF">OBRU01_02768</name>
</gene>
<name>A0A0L7LPR0_OPEBR</name>
<evidence type="ECO:0000313" key="3">
    <source>
        <dbReference type="EMBL" id="KOB77430.1"/>
    </source>
</evidence>
<protein>
    <submittedName>
        <fullName evidence="3">Putative endonuclease and reverse transcriptase-like protein</fullName>
    </submittedName>
</protein>
<dbReference type="GO" id="GO:0004519">
    <property type="term" value="F:endonuclease activity"/>
    <property type="evidence" value="ECO:0007669"/>
    <property type="project" value="UniProtKB-KW"/>
</dbReference>
<feature type="region of interest" description="Disordered" evidence="1">
    <location>
        <begin position="68"/>
        <end position="90"/>
    </location>
</feature>
<feature type="domain" description="Reverse transcriptase" evidence="2">
    <location>
        <begin position="361"/>
        <end position="473"/>
    </location>
</feature>
<organism evidence="3 4">
    <name type="scientific">Operophtera brumata</name>
    <name type="common">Winter moth</name>
    <name type="synonym">Phalaena brumata</name>
    <dbReference type="NCBI Taxonomy" id="104452"/>
    <lineage>
        <taxon>Eukaryota</taxon>
        <taxon>Metazoa</taxon>
        <taxon>Ecdysozoa</taxon>
        <taxon>Arthropoda</taxon>
        <taxon>Hexapoda</taxon>
        <taxon>Insecta</taxon>
        <taxon>Pterygota</taxon>
        <taxon>Neoptera</taxon>
        <taxon>Endopterygota</taxon>
        <taxon>Lepidoptera</taxon>
        <taxon>Glossata</taxon>
        <taxon>Ditrysia</taxon>
        <taxon>Geometroidea</taxon>
        <taxon>Geometridae</taxon>
        <taxon>Larentiinae</taxon>
        <taxon>Operophtera</taxon>
    </lineage>
</organism>
<dbReference type="Proteomes" id="UP000037510">
    <property type="component" value="Unassembled WGS sequence"/>
</dbReference>
<feature type="non-terminal residue" evidence="3">
    <location>
        <position position="474"/>
    </location>
</feature>
<dbReference type="EMBL" id="JTDY01000386">
    <property type="protein sequence ID" value="KOB77430.1"/>
    <property type="molecule type" value="Genomic_DNA"/>
</dbReference>
<reference evidence="3 4" key="1">
    <citation type="journal article" date="2015" name="Genome Biol. Evol.">
        <title>The genome of winter moth (Operophtera brumata) provides a genomic perspective on sexual dimorphism and phenology.</title>
        <authorList>
            <person name="Derks M.F."/>
            <person name="Smit S."/>
            <person name="Salis L."/>
            <person name="Schijlen E."/>
            <person name="Bossers A."/>
            <person name="Mateman C."/>
            <person name="Pijl A.S."/>
            <person name="de Ridder D."/>
            <person name="Groenen M.A."/>
            <person name="Visser M.E."/>
            <person name="Megens H.J."/>
        </authorList>
    </citation>
    <scope>NUCLEOTIDE SEQUENCE [LARGE SCALE GENOMIC DNA]</scope>
    <source>
        <strain evidence="3">WM2013NL</strain>
        <tissue evidence="3">Head and thorax</tissue>
    </source>
</reference>
<evidence type="ECO:0000259" key="2">
    <source>
        <dbReference type="Pfam" id="PF00078"/>
    </source>
</evidence>
<dbReference type="InterPro" id="IPR000477">
    <property type="entry name" value="RT_dom"/>
</dbReference>
<sequence length="474" mass="53525">MVERDHLRLLYWNPGGVRNHVPPLRLLAQSQDVHIVLLGETKLAPNHEFRVPNFFVYRWDELSPNTGLDLSRNGGPGEERHRARRGRAPPLRRAAVQRGPASADVLDILLKKHIRCPVQIEVLYDLDTQHLPILITLALSANFTAPRPTGVKTDWVAYTTALMSIDVGPLTTPAEVENEIAKFTDSIQKAKVEASTPIAARRPQARDQLPPHIKRELKKKRILRREWARSRCPRLKSALNKLTAEVSEAVRTWRGETWDQTIDRASENDSSLYALNRALTRAPLPTYPLLDRDGVRRFAPSDRAEILAAHLEQQFTPHPVPDDVPPEVEDHHTQVKEAVEEFLSRPAPPLGGDEFMSPSEGSCLSPALYALYTDDIPTLEGHLLPGERDVALALFADDSAYLSSSRSVDIAARRMQRLLDLLPRWLDKWRMAVNVGKTAALLVSSHRRPPYPLLLRGQCIEWKTHARYLSVEID</sequence>
<dbReference type="GO" id="GO:0003964">
    <property type="term" value="F:RNA-directed DNA polymerase activity"/>
    <property type="evidence" value="ECO:0007669"/>
    <property type="project" value="UniProtKB-KW"/>
</dbReference>
<evidence type="ECO:0000256" key="1">
    <source>
        <dbReference type="SAM" id="MobiDB-lite"/>
    </source>
</evidence>
<dbReference type="Pfam" id="PF00078">
    <property type="entry name" value="RVT_1"/>
    <property type="match status" value="1"/>
</dbReference>
<keyword evidence="3" id="KW-0255">Endonuclease</keyword>
<keyword evidence="3" id="KW-0695">RNA-directed DNA polymerase</keyword>
<keyword evidence="3" id="KW-0548">Nucleotidyltransferase</keyword>